<name>A0A7X9WWG7_9SPHN</name>
<evidence type="ECO:0000313" key="2">
    <source>
        <dbReference type="Proteomes" id="UP000519023"/>
    </source>
</evidence>
<keyword evidence="2" id="KW-1185">Reference proteome</keyword>
<protein>
    <recommendedName>
        <fullName evidence="3">DUF11 domain-containing protein</fullName>
    </recommendedName>
</protein>
<evidence type="ECO:0000313" key="1">
    <source>
        <dbReference type="EMBL" id="NML11149.1"/>
    </source>
</evidence>
<dbReference type="Proteomes" id="UP000519023">
    <property type="component" value="Unassembled WGS sequence"/>
</dbReference>
<sequence length="151" mass="16543">MGLALAAGLTAAQPVAAQPAMRLGTQTFVERVSTDINGRPRRTLASADRVGPGDTLIVIVHWRNASTQPVRDFAVTRAVPPRTRPDLNDPHMQVSVDGGGHWGRLDQFWLPTPLGGMRRAVVEDVTHIRWQLPEAVPPGRTGRISYRAVMR</sequence>
<organism evidence="1 2">
    <name type="scientific">Sphingobium psychrophilum</name>
    <dbReference type="NCBI Taxonomy" id="2728834"/>
    <lineage>
        <taxon>Bacteria</taxon>
        <taxon>Pseudomonadati</taxon>
        <taxon>Pseudomonadota</taxon>
        <taxon>Alphaproteobacteria</taxon>
        <taxon>Sphingomonadales</taxon>
        <taxon>Sphingomonadaceae</taxon>
        <taxon>Sphingobium</taxon>
    </lineage>
</organism>
<proteinExistence type="predicted"/>
<dbReference type="AlphaFoldDB" id="A0A7X9WWG7"/>
<evidence type="ECO:0008006" key="3">
    <source>
        <dbReference type="Google" id="ProtNLM"/>
    </source>
</evidence>
<dbReference type="EMBL" id="JABBFV010000009">
    <property type="protein sequence ID" value="NML11149.1"/>
    <property type="molecule type" value="Genomic_DNA"/>
</dbReference>
<gene>
    <name evidence="1" type="ORF">HHL08_13495</name>
</gene>
<reference evidence="1 2" key="1">
    <citation type="submission" date="2020-04" db="EMBL/GenBank/DDBJ databases">
        <title>Sphingobium sp. AR-3-1 isolated from Arctic soil.</title>
        <authorList>
            <person name="Dahal R.H."/>
            <person name="Chaudhary D.K."/>
        </authorList>
    </citation>
    <scope>NUCLEOTIDE SEQUENCE [LARGE SCALE GENOMIC DNA]</scope>
    <source>
        <strain evidence="1 2">AR-3-1</strain>
    </source>
</reference>
<accession>A0A7X9WWG7</accession>
<comment type="caution">
    <text evidence="1">The sequence shown here is derived from an EMBL/GenBank/DDBJ whole genome shotgun (WGS) entry which is preliminary data.</text>
</comment>